<evidence type="ECO:0000313" key="1">
    <source>
        <dbReference type="EMBL" id="MBP2023056.1"/>
    </source>
</evidence>
<evidence type="ECO:0000313" key="2">
    <source>
        <dbReference type="Proteomes" id="UP001519308"/>
    </source>
</evidence>
<reference evidence="1 2" key="1">
    <citation type="submission" date="2021-03" db="EMBL/GenBank/DDBJ databases">
        <title>Genomic Encyclopedia of Type Strains, Phase IV (KMG-IV): sequencing the most valuable type-strain genomes for metagenomic binning, comparative biology and taxonomic classification.</title>
        <authorList>
            <person name="Goeker M."/>
        </authorList>
    </citation>
    <scope>NUCLEOTIDE SEQUENCE [LARGE SCALE GENOMIC DNA]</scope>
    <source>
        <strain evidence="1 2">DSM 28650</strain>
    </source>
</reference>
<sequence>MATHEFGIIDKIKHKERYDTYEPKKYNCILVNDDLQFKGT</sequence>
<dbReference type="RefSeq" id="WP_021282340.1">
    <property type="nucleotide sequence ID" value="NZ_JAGGLL010000022.1"/>
</dbReference>
<gene>
    <name evidence="1" type="ORF">J2Z44_002881</name>
</gene>
<name>A0ABS4K7F7_9CLOT</name>
<organism evidence="1 2">
    <name type="scientific">Clostridium punense</name>
    <dbReference type="NCBI Taxonomy" id="1054297"/>
    <lineage>
        <taxon>Bacteria</taxon>
        <taxon>Bacillati</taxon>
        <taxon>Bacillota</taxon>
        <taxon>Clostridia</taxon>
        <taxon>Eubacteriales</taxon>
        <taxon>Clostridiaceae</taxon>
        <taxon>Clostridium</taxon>
    </lineage>
</organism>
<dbReference type="Proteomes" id="UP001519308">
    <property type="component" value="Unassembled WGS sequence"/>
</dbReference>
<protein>
    <submittedName>
        <fullName evidence="1">Uncharacterized protein</fullName>
    </submittedName>
</protein>
<dbReference type="EMBL" id="JAGGLL010000022">
    <property type="protein sequence ID" value="MBP2023056.1"/>
    <property type="molecule type" value="Genomic_DNA"/>
</dbReference>
<comment type="caution">
    <text evidence="1">The sequence shown here is derived from an EMBL/GenBank/DDBJ whole genome shotgun (WGS) entry which is preliminary data.</text>
</comment>
<proteinExistence type="predicted"/>
<keyword evidence="2" id="KW-1185">Reference proteome</keyword>
<accession>A0ABS4K7F7</accession>